<protein>
    <submittedName>
        <fullName evidence="1">Uncharacterized protein</fullName>
    </submittedName>
</protein>
<organism evidence="1">
    <name type="scientific">Sipha flava</name>
    <name type="common">yellow sugarcane aphid</name>
    <dbReference type="NCBI Taxonomy" id="143950"/>
    <lineage>
        <taxon>Eukaryota</taxon>
        <taxon>Metazoa</taxon>
        <taxon>Ecdysozoa</taxon>
        <taxon>Arthropoda</taxon>
        <taxon>Hexapoda</taxon>
        <taxon>Insecta</taxon>
        <taxon>Pterygota</taxon>
        <taxon>Neoptera</taxon>
        <taxon>Paraneoptera</taxon>
        <taxon>Hemiptera</taxon>
        <taxon>Sternorrhyncha</taxon>
        <taxon>Aphidomorpha</taxon>
        <taxon>Aphidoidea</taxon>
        <taxon>Aphididae</taxon>
        <taxon>Sipha</taxon>
    </lineage>
</organism>
<proteinExistence type="predicted"/>
<dbReference type="EMBL" id="GGMS01003341">
    <property type="protein sequence ID" value="MBY72544.1"/>
    <property type="molecule type" value="Transcribed_RNA"/>
</dbReference>
<accession>A0A2S2Q499</accession>
<sequence length="114" mass="13346">MMLTTVKQKLMPPPAFGRADGSHRRLLDRFYGVLADVDRNRMVVVITTTTIAPPPIRRAVQADRERTKMTNDDRYPMCGFEVNNFRLKLRNSFLKKSKCLTTTKEQERVMQWKN</sequence>
<dbReference type="AlphaFoldDB" id="A0A2S2Q499"/>
<reference evidence="1" key="1">
    <citation type="submission" date="2018-04" db="EMBL/GenBank/DDBJ databases">
        <title>Transcriptome assembly of Sipha flava.</title>
        <authorList>
            <person name="Scully E.D."/>
            <person name="Geib S.M."/>
            <person name="Palmer N.A."/>
            <person name="Koch K."/>
            <person name="Bradshaw J."/>
            <person name="Heng-Moss T."/>
            <person name="Sarath G."/>
        </authorList>
    </citation>
    <scope>NUCLEOTIDE SEQUENCE</scope>
</reference>
<evidence type="ECO:0000313" key="1">
    <source>
        <dbReference type="EMBL" id="MBY72544.1"/>
    </source>
</evidence>
<gene>
    <name evidence="1" type="ORF">g.140722</name>
</gene>
<name>A0A2S2Q499_9HEMI</name>